<feature type="transmembrane region" description="Helical" evidence="1">
    <location>
        <begin position="204"/>
        <end position="227"/>
    </location>
</feature>
<sequence length="237" mass="26423">MSRLSAFRSTTGAVMSIGGEILGLLLQLVLVWLGALIIWGDDGQVDEDEAFILFGWCIVASLYLGLTLLWLNVLVRIDTPDPAATRLLVGHPLTRLLSMVLTFGASLLGLTVALDLISSLGRDIHNAFLELSAVWAMLLSWVLFNWGYARIYFSRYHRASRPPLEFPGTDEPRLVDFAYFAFTNATTFSVSDVKVVHTHMRWTVVWHTTLAFFFNALIIVLTMNVIANGSLLADLFE</sequence>
<evidence type="ECO:0000313" key="2">
    <source>
        <dbReference type="EMBL" id="QBE48729.1"/>
    </source>
</evidence>
<dbReference type="Proteomes" id="UP000289260">
    <property type="component" value="Chromosome"/>
</dbReference>
<keyword evidence="1" id="KW-0472">Membrane</keyword>
<evidence type="ECO:0000256" key="1">
    <source>
        <dbReference type="SAM" id="Phobius"/>
    </source>
</evidence>
<protein>
    <submittedName>
        <fullName evidence="2">DUF1345 domain-containing protein</fullName>
    </submittedName>
</protein>
<dbReference type="EMBL" id="CP035806">
    <property type="protein sequence ID" value="QBE48729.1"/>
    <property type="molecule type" value="Genomic_DNA"/>
</dbReference>
<organism evidence="2 3">
    <name type="scientific">Leucobacter triazinivorans</name>
    <dbReference type="NCBI Taxonomy" id="1784719"/>
    <lineage>
        <taxon>Bacteria</taxon>
        <taxon>Bacillati</taxon>
        <taxon>Actinomycetota</taxon>
        <taxon>Actinomycetes</taxon>
        <taxon>Micrococcales</taxon>
        <taxon>Microbacteriaceae</taxon>
        <taxon>Leucobacter</taxon>
    </lineage>
</organism>
<keyword evidence="1" id="KW-0812">Transmembrane</keyword>
<dbReference type="AlphaFoldDB" id="A0A4V0Z1K5"/>
<name>A0A4V0Z1K5_9MICO</name>
<evidence type="ECO:0000313" key="3">
    <source>
        <dbReference type="Proteomes" id="UP000289260"/>
    </source>
</evidence>
<gene>
    <name evidence="2" type="ORF">EVS81_07715</name>
</gene>
<dbReference type="Pfam" id="PF07077">
    <property type="entry name" value="DUF1345"/>
    <property type="match status" value="1"/>
</dbReference>
<accession>A0A4V0Z1K5</accession>
<dbReference type="RefSeq" id="WP_130109864.1">
    <property type="nucleotide sequence ID" value="NZ_CP035806.1"/>
</dbReference>
<feature type="transmembrane region" description="Helical" evidence="1">
    <location>
        <begin position="96"/>
        <end position="114"/>
    </location>
</feature>
<proteinExistence type="predicted"/>
<feature type="transmembrane region" description="Helical" evidence="1">
    <location>
        <begin position="51"/>
        <end position="75"/>
    </location>
</feature>
<keyword evidence="3" id="KW-1185">Reference proteome</keyword>
<feature type="transmembrane region" description="Helical" evidence="1">
    <location>
        <begin position="21"/>
        <end position="39"/>
    </location>
</feature>
<dbReference type="KEGG" id="ltr:EVS81_07715"/>
<dbReference type="InterPro" id="IPR009781">
    <property type="entry name" value="DUF1345"/>
</dbReference>
<dbReference type="OrthoDB" id="64737at2"/>
<keyword evidence="1" id="KW-1133">Transmembrane helix</keyword>
<feature type="transmembrane region" description="Helical" evidence="1">
    <location>
        <begin position="134"/>
        <end position="153"/>
    </location>
</feature>
<reference evidence="2 3" key="1">
    <citation type="submission" date="2019-02" db="EMBL/GenBank/DDBJ databases">
        <authorList>
            <person name="Sun L."/>
            <person name="Pan D."/>
            <person name="Wu X."/>
        </authorList>
    </citation>
    <scope>NUCLEOTIDE SEQUENCE [LARGE SCALE GENOMIC DNA]</scope>
    <source>
        <strain evidence="2 3">JW-1</strain>
    </source>
</reference>